<gene>
    <name evidence="2" type="ORF">EV210_103230</name>
</gene>
<dbReference type="EMBL" id="SLUI01000003">
    <property type="protein sequence ID" value="TCL38750.1"/>
    <property type="molecule type" value="Genomic_DNA"/>
</dbReference>
<keyword evidence="1" id="KW-0812">Transmembrane</keyword>
<evidence type="ECO:0000313" key="2">
    <source>
        <dbReference type="EMBL" id="TCL38750.1"/>
    </source>
</evidence>
<name>A0A4R1Q2H9_9FIRM</name>
<organism evidence="2 3">
    <name type="scientific">Anaerospora hongkongensis</name>
    <dbReference type="NCBI Taxonomy" id="244830"/>
    <lineage>
        <taxon>Bacteria</taxon>
        <taxon>Bacillati</taxon>
        <taxon>Bacillota</taxon>
        <taxon>Negativicutes</taxon>
        <taxon>Selenomonadales</taxon>
        <taxon>Sporomusaceae</taxon>
        <taxon>Anaerospora</taxon>
    </lineage>
</organism>
<dbReference type="RefSeq" id="WP_132076981.1">
    <property type="nucleotide sequence ID" value="NZ_DAIMLW010000317.1"/>
</dbReference>
<keyword evidence="1" id="KW-0472">Membrane</keyword>
<proteinExistence type="predicted"/>
<protein>
    <submittedName>
        <fullName evidence="2">Uncharacterized protein</fullName>
    </submittedName>
</protein>
<evidence type="ECO:0000313" key="3">
    <source>
        <dbReference type="Proteomes" id="UP000295063"/>
    </source>
</evidence>
<dbReference type="AlphaFoldDB" id="A0A4R1Q2H9"/>
<feature type="transmembrane region" description="Helical" evidence="1">
    <location>
        <begin position="6"/>
        <end position="23"/>
    </location>
</feature>
<evidence type="ECO:0000256" key="1">
    <source>
        <dbReference type="SAM" id="Phobius"/>
    </source>
</evidence>
<dbReference type="OrthoDB" id="1665274at2"/>
<keyword evidence="1" id="KW-1133">Transmembrane helix</keyword>
<sequence>MEFLAFLFIVIGVVLLALWLYIVRQGDAEMDFLVDRRSEFLLEELTKEKAVFSCAVPFLNKGTQDGTIMDCYPRHLMPYEYFKGCHVQSRLTLESNQRNDGYWEALIVFKTTGDAIVLTLTYTAEDGNIQQALADLPDMPVDIVYQVVARSDWYITKKRLVVPAAEIRAALQRGPAEQ</sequence>
<reference evidence="2 3" key="1">
    <citation type="submission" date="2019-03" db="EMBL/GenBank/DDBJ databases">
        <title>Genomic Encyclopedia of Type Strains, Phase IV (KMG-IV): sequencing the most valuable type-strain genomes for metagenomic binning, comparative biology and taxonomic classification.</title>
        <authorList>
            <person name="Goeker M."/>
        </authorList>
    </citation>
    <scope>NUCLEOTIDE SEQUENCE [LARGE SCALE GENOMIC DNA]</scope>
    <source>
        <strain evidence="2 3">DSM 15969</strain>
    </source>
</reference>
<keyword evidence="3" id="KW-1185">Reference proteome</keyword>
<accession>A0A4R1Q2H9</accession>
<comment type="caution">
    <text evidence="2">The sequence shown here is derived from an EMBL/GenBank/DDBJ whole genome shotgun (WGS) entry which is preliminary data.</text>
</comment>
<dbReference type="Proteomes" id="UP000295063">
    <property type="component" value="Unassembled WGS sequence"/>
</dbReference>